<gene>
    <name evidence="1" type="ORF">Pint_18523</name>
</gene>
<protein>
    <submittedName>
        <fullName evidence="1">Uncharacterized protein</fullName>
    </submittedName>
</protein>
<comment type="caution">
    <text evidence="1">The sequence shown here is derived from an EMBL/GenBank/DDBJ whole genome shotgun (WGS) entry which is preliminary data.</text>
</comment>
<dbReference type="EMBL" id="CM047739">
    <property type="protein sequence ID" value="KAJ0042150.1"/>
    <property type="molecule type" value="Genomic_DNA"/>
</dbReference>
<dbReference type="Proteomes" id="UP001163603">
    <property type="component" value="Chromosome 4"/>
</dbReference>
<name>A0ACC0YX04_9ROSI</name>
<evidence type="ECO:0000313" key="1">
    <source>
        <dbReference type="EMBL" id="KAJ0042150.1"/>
    </source>
</evidence>
<sequence>MWFHCMTPLSQFLCFAPSFHLILKLTHPIWKLTLISMFFFLISCFSFIILSKSFSFKPYPPMITDWRLSSSWFWKGLSSFLVSWFQKGRLAISFHQVPKIMPLKKMNLGPSKPETVPEEKLSLLDLPELTLECILEKLSPTGLCSMAGVCSSLRDRCTSDHLWEKHMKQKWGNLIGDAAYREWQWHIVSNKRASLKNQTKQKGFFTSLYSLLPFSWIRPKIENNIEPRSSLPVDSIMACYVSLESGKFWFPAQVYNRENGHAGFMLSCYDAQLSYDSRTNTFRARYSNLGRRTVEENISWDRLRAPPTDTPSNVLHISDCLDDLKPGDHIEIQWRRNKEFPFGWWYGVVGHLESCERNGNHCHCHYSDMMVLEFNQYPAGSQWRQTMINRKEHREVGNEADGFYGGIRKLYKEEEIAMWKSLWPARALD</sequence>
<evidence type="ECO:0000313" key="2">
    <source>
        <dbReference type="Proteomes" id="UP001163603"/>
    </source>
</evidence>
<accession>A0ACC0YX04</accession>
<organism evidence="1 2">
    <name type="scientific">Pistacia integerrima</name>
    <dbReference type="NCBI Taxonomy" id="434235"/>
    <lineage>
        <taxon>Eukaryota</taxon>
        <taxon>Viridiplantae</taxon>
        <taxon>Streptophyta</taxon>
        <taxon>Embryophyta</taxon>
        <taxon>Tracheophyta</taxon>
        <taxon>Spermatophyta</taxon>
        <taxon>Magnoliopsida</taxon>
        <taxon>eudicotyledons</taxon>
        <taxon>Gunneridae</taxon>
        <taxon>Pentapetalae</taxon>
        <taxon>rosids</taxon>
        <taxon>malvids</taxon>
        <taxon>Sapindales</taxon>
        <taxon>Anacardiaceae</taxon>
        <taxon>Pistacia</taxon>
    </lineage>
</organism>
<keyword evidence="2" id="KW-1185">Reference proteome</keyword>
<reference evidence="2" key="1">
    <citation type="journal article" date="2023" name="G3 (Bethesda)">
        <title>Genome assembly and association tests identify interacting loci associated with vigor, precocity, and sex in interspecific pistachio rootstocks.</title>
        <authorList>
            <person name="Palmer W."/>
            <person name="Jacygrad E."/>
            <person name="Sagayaradj S."/>
            <person name="Cavanaugh K."/>
            <person name="Han R."/>
            <person name="Bertier L."/>
            <person name="Beede B."/>
            <person name="Kafkas S."/>
            <person name="Golino D."/>
            <person name="Preece J."/>
            <person name="Michelmore R."/>
        </authorList>
    </citation>
    <scope>NUCLEOTIDE SEQUENCE [LARGE SCALE GENOMIC DNA]</scope>
</reference>
<proteinExistence type="predicted"/>